<dbReference type="EMBL" id="PVWO01000242">
    <property type="protein sequence ID" value="PSB54668.1"/>
    <property type="molecule type" value="Genomic_DNA"/>
</dbReference>
<dbReference type="AlphaFoldDB" id="A0A2T1GBH2"/>
<keyword evidence="2" id="KW-1185">Reference proteome</keyword>
<organism evidence="1 2">
    <name type="scientific">Chamaesiphon polymorphus CCALA 037</name>
    <dbReference type="NCBI Taxonomy" id="2107692"/>
    <lineage>
        <taxon>Bacteria</taxon>
        <taxon>Bacillati</taxon>
        <taxon>Cyanobacteriota</taxon>
        <taxon>Cyanophyceae</taxon>
        <taxon>Gomontiellales</taxon>
        <taxon>Chamaesiphonaceae</taxon>
        <taxon>Chamaesiphon</taxon>
    </lineage>
</organism>
<evidence type="ECO:0000313" key="1">
    <source>
        <dbReference type="EMBL" id="PSB54668.1"/>
    </source>
</evidence>
<protein>
    <submittedName>
        <fullName evidence="1">Uncharacterized protein</fullName>
    </submittedName>
</protein>
<name>A0A2T1GBH2_9CYAN</name>
<dbReference type="RefSeq" id="WP_106307538.1">
    <property type="nucleotide sequence ID" value="NZ_PVWO01000242.1"/>
</dbReference>
<dbReference type="Proteomes" id="UP000238937">
    <property type="component" value="Unassembled WGS sequence"/>
</dbReference>
<sequence length="123" mass="13813">MSAKNINYLRSVEIFLISVLLGLSLNVKQSSLAQESPPPPPPADPAKVEDLEIDIYGERLLNKPIYSPFRKEGTLKDSTRPAYVIDKNEIKAQGARTVKEALGFKQIIITHIRFHLQIFQGRA</sequence>
<gene>
    <name evidence="1" type="ORF">C7B77_17425</name>
</gene>
<reference evidence="1 2" key="1">
    <citation type="submission" date="2018-03" db="EMBL/GenBank/DDBJ databases">
        <title>The ancient ancestry and fast evolution of plastids.</title>
        <authorList>
            <person name="Moore K.R."/>
            <person name="Magnabosco C."/>
            <person name="Momper L."/>
            <person name="Gold D.A."/>
            <person name="Bosak T."/>
            <person name="Fournier G.P."/>
        </authorList>
    </citation>
    <scope>NUCLEOTIDE SEQUENCE [LARGE SCALE GENOMIC DNA]</scope>
    <source>
        <strain evidence="1 2">CCALA 037</strain>
    </source>
</reference>
<comment type="caution">
    <text evidence="1">The sequence shown here is derived from an EMBL/GenBank/DDBJ whole genome shotgun (WGS) entry which is preliminary data.</text>
</comment>
<proteinExistence type="predicted"/>
<accession>A0A2T1GBH2</accession>
<evidence type="ECO:0000313" key="2">
    <source>
        <dbReference type="Proteomes" id="UP000238937"/>
    </source>
</evidence>